<evidence type="ECO:0000313" key="2">
    <source>
        <dbReference type="EMBL" id="KAE8257426.1"/>
    </source>
</evidence>
<feature type="compositionally biased region" description="Pro residues" evidence="1">
    <location>
        <begin position="39"/>
        <end position="53"/>
    </location>
</feature>
<name>A0A177TMN7_9BASI</name>
<feature type="region of interest" description="Disordered" evidence="1">
    <location>
        <begin position="1"/>
        <end position="86"/>
    </location>
</feature>
<reference evidence="2" key="2">
    <citation type="journal article" date="2019" name="IMA Fungus">
        <title>Genome sequencing and comparison of five Tilletia species to identify candidate genes for the detection of regulated species infecting wheat.</title>
        <authorList>
            <person name="Nguyen H.D.T."/>
            <person name="Sultana T."/>
            <person name="Kesanakurti P."/>
            <person name="Hambleton S."/>
        </authorList>
    </citation>
    <scope>NUCLEOTIDE SEQUENCE</scope>
    <source>
        <strain evidence="2">DAOMC 236416</strain>
    </source>
</reference>
<sequence>MARPTQNGSAPAPNNNNMAAAFLSQLLDTQVEVRTWGAAPPPPPPTPPPPGPTPSGNGHGHRNGHGHGHGGPQLDPPCTCGQHHHHLPSPTNNCEFISARVMKVTLTTGLVLHVHSDAVEGELQVVFEPIGWEDPVTKQLDKKKERPPRAKMSCAREFIEHLYITGQLASFIEFGSGFFSPSQIKASKSSTTTKPSATSSIGSSGIGSSQTTSNTKTTTAKTDTSKSAEAAKAKNTATATKSASGSSASSSGNSKQPAAPTRNVGQQSQGSSSSSAAPSPTLASSSTALSTKKPETKPPGLSRGFLSAGASSASGRASSSSSASGRAPAPATVPVPAPALTSARPVQVASRSSTQKEAVPHTSDIPASPIVAQPPSLVTPPISIPSTSPIAAQPPPVSNPLMSIPIQDMELADVDPSLELDETVIASVSLAYEASDRGQLQTALKCLNVGRSWLGLAEHRGRRSLQAWQDDDQMLKDAEAHIRARSIAQMTLRQLEDLMKLNLSEALNSEGLPKNPMLKSLVKALTVLQDEVDGAEPDPTDTGRTSTPKAEAVEQAAMKTIQKSASYLSASAVLPAESQAQPASLELPPHPPADAPVKQPIPARQIPAMDLPFSSKAAKTPNSWVHELTQQLQVTRQDSKEDDVSAVDQNDPTQAASVQAQDIAQRESSVSTTDFLKTRSGRSAELGAESAPSPVLPSQPTTFSSAPRIDDDDALDTSSPVRFTDADFFNDTHDALQDAKARYAQDSASSRIGAASMSTSLSGGQEGTSPAVLSPLEEGGPDPKLLGQSELVSVPAPFKELQIAVQNKLPLLVEPVQQANSRSPKRPWAIWVPPVEEDLQRVGVWASTSVAPNWSSTINKDGDLGYIPNFIGEEGKLWFGEAMSRGLLLARMSVKLPNAYAQPGYMETLLRQTARSERSKVNWLALRGAPGTFAPPRVLDQFLADAKKLESIQLFILPEAEKKSGAGGGAGGDGSSGIARLPSNLLSAPIALRRLAIVSPLIRTDFHFDLSTSALEGLFKLQHLTLILDEHSDIDVDWVKSVLKLCSGTLETVQLSGALTAGLSQAEGSAQSESSEAEEEESDEDEDGDEEDEEEDAERMEKTELHGRGGAEEDGESDDNESDEDGNAEIESDDSTLDSGPAGDASTERTRSGHGHGSQHATSATTEADQMRPMSKLKRLALEDTASWGSAAQDLFETMHAPMLENLVLAGPRLDRELFCFNVTSVSLWPAPGANAHLPAHMSLSRPKQWVTRMLMHLESVVHLELGVTQRGMGISRGVDTNEIVAGIEQVIIDLEKDMLVLEAESGEAPPQPLGRPLLGTLRSLTIHHLPFDGVSLGRTVMARERMGAASSGNGSNTISPATATLSDYWDDFDDERPSVGQAVALEKVRLVKCEKVTEAMRKLLGKHVAEFSME</sequence>
<dbReference type="GO" id="GO:0005730">
    <property type="term" value="C:nucleolus"/>
    <property type="evidence" value="ECO:0007669"/>
    <property type="project" value="InterPro"/>
</dbReference>
<feature type="compositionally biased region" description="Acidic residues" evidence="1">
    <location>
        <begin position="1112"/>
        <end position="1136"/>
    </location>
</feature>
<organism evidence="2 3">
    <name type="scientific">Tilletia indica</name>
    <dbReference type="NCBI Taxonomy" id="43049"/>
    <lineage>
        <taxon>Eukaryota</taxon>
        <taxon>Fungi</taxon>
        <taxon>Dikarya</taxon>
        <taxon>Basidiomycota</taxon>
        <taxon>Ustilaginomycotina</taxon>
        <taxon>Exobasidiomycetes</taxon>
        <taxon>Tilletiales</taxon>
        <taxon>Tilletiaceae</taxon>
        <taxon>Tilletia</taxon>
    </lineage>
</organism>
<feature type="compositionally biased region" description="Basic and acidic residues" evidence="1">
    <location>
        <begin position="1099"/>
        <end position="1111"/>
    </location>
</feature>
<feature type="compositionally biased region" description="Acidic residues" evidence="1">
    <location>
        <begin position="1075"/>
        <end position="1098"/>
    </location>
</feature>
<feature type="compositionally biased region" description="Basic and acidic residues" evidence="1">
    <location>
        <begin position="223"/>
        <end position="232"/>
    </location>
</feature>
<dbReference type="EMBL" id="LWDF02000111">
    <property type="protein sequence ID" value="KAE8257426.1"/>
    <property type="molecule type" value="Genomic_DNA"/>
</dbReference>
<feature type="compositionally biased region" description="Low complexity" evidence="1">
    <location>
        <begin position="10"/>
        <end position="21"/>
    </location>
</feature>
<feature type="compositionally biased region" description="Low complexity" evidence="1">
    <location>
        <begin position="265"/>
        <end position="291"/>
    </location>
</feature>
<comment type="caution">
    <text evidence="2">The sequence shown here is derived from an EMBL/GenBank/DDBJ whole genome shotgun (WGS) entry which is preliminary data.</text>
</comment>
<evidence type="ECO:0000313" key="3">
    <source>
        <dbReference type="Proteomes" id="UP000077521"/>
    </source>
</evidence>
<gene>
    <name evidence="2" type="ORF">A4X13_0g2365</name>
</gene>
<dbReference type="InterPro" id="IPR039191">
    <property type="entry name" value="Nopp140-like"/>
</dbReference>
<dbReference type="Proteomes" id="UP000077521">
    <property type="component" value="Unassembled WGS sequence"/>
</dbReference>
<reference evidence="2" key="1">
    <citation type="submission" date="2016-04" db="EMBL/GenBank/DDBJ databases">
        <authorList>
            <person name="Nguyen H.D."/>
            <person name="Samba Siva P."/>
            <person name="Cullis J."/>
            <person name="Levesque C.A."/>
            <person name="Hambleton S."/>
        </authorList>
    </citation>
    <scope>NUCLEOTIDE SEQUENCE</scope>
    <source>
        <strain evidence="2">DAOMC 236416</strain>
    </source>
</reference>
<feature type="region of interest" description="Disordered" evidence="1">
    <location>
        <begin position="633"/>
        <end position="718"/>
    </location>
</feature>
<feature type="region of interest" description="Disordered" evidence="1">
    <location>
        <begin position="745"/>
        <end position="786"/>
    </location>
</feature>
<dbReference type="PANTHER" id="PTHR23216">
    <property type="entry name" value="NUCLEOLAR AND COILED-BODY PHOSPHOPROTEIN 1"/>
    <property type="match status" value="1"/>
</dbReference>
<protein>
    <submittedName>
        <fullName evidence="2">Uncharacterized protein</fullName>
    </submittedName>
</protein>
<feature type="compositionally biased region" description="Basic residues" evidence="1">
    <location>
        <begin position="59"/>
        <end position="68"/>
    </location>
</feature>
<feature type="compositionally biased region" description="Polar residues" evidence="1">
    <location>
        <begin position="696"/>
        <end position="705"/>
    </location>
</feature>
<feature type="region of interest" description="Disordered" evidence="1">
    <location>
        <begin position="184"/>
        <end position="372"/>
    </location>
</feature>
<feature type="compositionally biased region" description="Polar residues" evidence="1">
    <location>
        <begin position="746"/>
        <end position="763"/>
    </location>
</feature>
<feature type="compositionally biased region" description="Low complexity" evidence="1">
    <location>
        <begin position="185"/>
        <end position="222"/>
    </location>
</feature>
<feature type="region of interest" description="Disordered" evidence="1">
    <location>
        <begin position="579"/>
        <end position="599"/>
    </location>
</feature>
<keyword evidence="3" id="KW-1185">Reference proteome</keyword>
<feature type="compositionally biased region" description="Polar residues" evidence="1">
    <location>
        <begin position="647"/>
        <end position="675"/>
    </location>
</feature>
<dbReference type="PANTHER" id="PTHR23216:SF1">
    <property type="entry name" value="NUCLEOLAR AND COILED-BODY PHOSPHOPROTEIN 1"/>
    <property type="match status" value="1"/>
</dbReference>
<feature type="compositionally biased region" description="Low complexity" evidence="1">
    <location>
        <begin position="307"/>
        <end position="330"/>
    </location>
</feature>
<evidence type="ECO:0000256" key="1">
    <source>
        <dbReference type="SAM" id="MobiDB-lite"/>
    </source>
</evidence>
<proteinExistence type="predicted"/>
<feature type="compositionally biased region" description="Low complexity" evidence="1">
    <location>
        <begin position="233"/>
        <end position="255"/>
    </location>
</feature>
<accession>A0A177TMN7</accession>
<feature type="compositionally biased region" description="Polar residues" evidence="1">
    <location>
        <begin position="1159"/>
        <end position="1168"/>
    </location>
</feature>
<feature type="region of interest" description="Disordered" evidence="1">
    <location>
        <begin position="1064"/>
        <end position="1173"/>
    </location>
</feature>
<feature type="compositionally biased region" description="Low complexity" evidence="1">
    <location>
        <begin position="1064"/>
        <end position="1074"/>
    </location>
</feature>